<dbReference type="RefSeq" id="WP_127096392.1">
    <property type="nucleotide sequence ID" value="NZ_CP031423.1"/>
</dbReference>
<keyword evidence="8 11" id="KW-0460">Magnesium</keyword>
<dbReference type="Pfam" id="PF03454">
    <property type="entry name" value="MoeA_C"/>
    <property type="match status" value="1"/>
</dbReference>
<evidence type="ECO:0000256" key="3">
    <source>
        <dbReference type="ARBA" id="ARBA00005046"/>
    </source>
</evidence>
<evidence type="ECO:0000256" key="7">
    <source>
        <dbReference type="ARBA" id="ARBA00022723"/>
    </source>
</evidence>
<evidence type="ECO:0000256" key="10">
    <source>
        <dbReference type="ARBA" id="ARBA00047317"/>
    </source>
</evidence>
<keyword evidence="14" id="KW-1185">Reference proteome</keyword>
<evidence type="ECO:0000256" key="11">
    <source>
        <dbReference type="RuleBase" id="RU365090"/>
    </source>
</evidence>
<dbReference type="GO" id="GO:0046872">
    <property type="term" value="F:metal ion binding"/>
    <property type="evidence" value="ECO:0007669"/>
    <property type="project" value="UniProtKB-UniRule"/>
</dbReference>
<dbReference type="InterPro" id="IPR001453">
    <property type="entry name" value="MoaB/Mog_dom"/>
</dbReference>
<organism evidence="13 14">
    <name type="scientific">Microbacterium lemovicicum</name>
    <dbReference type="NCBI Taxonomy" id="1072463"/>
    <lineage>
        <taxon>Bacteria</taxon>
        <taxon>Bacillati</taxon>
        <taxon>Actinomycetota</taxon>
        <taxon>Actinomycetes</taxon>
        <taxon>Micrococcales</taxon>
        <taxon>Microbacteriaceae</taxon>
        <taxon>Microbacterium</taxon>
    </lineage>
</organism>
<dbReference type="InterPro" id="IPR005110">
    <property type="entry name" value="MoeA_linker/N"/>
</dbReference>
<name>A0A3Q9J0Y1_9MICO</name>
<dbReference type="Gene3D" id="2.170.190.11">
    <property type="entry name" value="Molybdopterin biosynthesis moea protein, domain 3"/>
    <property type="match status" value="1"/>
</dbReference>
<dbReference type="EMBL" id="CP031423">
    <property type="protein sequence ID" value="AZS37896.1"/>
    <property type="molecule type" value="Genomic_DNA"/>
</dbReference>
<accession>A0A3Q9J0Y1</accession>
<feature type="domain" description="MoaB/Mog" evidence="12">
    <location>
        <begin position="204"/>
        <end position="343"/>
    </location>
</feature>
<protein>
    <recommendedName>
        <fullName evidence="11">Molybdopterin molybdenumtransferase</fullName>
        <ecNumber evidence="11">2.10.1.1</ecNumber>
    </recommendedName>
</protein>
<dbReference type="InterPro" id="IPR036688">
    <property type="entry name" value="MoeA_C_domain_IV_sf"/>
</dbReference>
<dbReference type="SUPFAM" id="SSF53218">
    <property type="entry name" value="Molybdenum cofactor biosynthesis proteins"/>
    <property type="match status" value="1"/>
</dbReference>
<dbReference type="UniPathway" id="UPA00344"/>
<comment type="pathway">
    <text evidence="3 11">Cofactor biosynthesis; molybdopterin biosynthesis.</text>
</comment>
<evidence type="ECO:0000256" key="5">
    <source>
        <dbReference type="ARBA" id="ARBA00022505"/>
    </source>
</evidence>
<dbReference type="GO" id="GO:0006777">
    <property type="term" value="P:Mo-molybdopterin cofactor biosynthetic process"/>
    <property type="evidence" value="ECO:0007669"/>
    <property type="project" value="UniProtKB-UniRule"/>
</dbReference>
<dbReference type="InterPro" id="IPR038987">
    <property type="entry name" value="MoeA-like"/>
</dbReference>
<dbReference type="Pfam" id="PF03453">
    <property type="entry name" value="MoeA_N"/>
    <property type="match status" value="1"/>
</dbReference>
<dbReference type="GO" id="GO:0061599">
    <property type="term" value="F:molybdopterin molybdotransferase activity"/>
    <property type="evidence" value="ECO:0007669"/>
    <property type="project" value="UniProtKB-UniRule"/>
</dbReference>
<dbReference type="FunFam" id="3.40.980.10:FF:000004">
    <property type="entry name" value="Molybdopterin molybdenumtransferase"/>
    <property type="match status" value="1"/>
</dbReference>
<evidence type="ECO:0000256" key="8">
    <source>
        <dbReference type="ARBA" id="ARBA00022842"/>
    </source>
</evidence>
<dbReference type="Pfam" id="PF00994">
    <property type="entry name" value="MoCF_biosynth"/>
    <property type="match status" value="1"/>
</dbReference>
<keyword evidence="7 11" id="KW-0479">Metal-binding</keyword>
<dbReference type="Gene3D" id="3.90.105.10">
    <property type="entry name" value="Molybdopterin biosynthesis moea protein, domain 2"/>
    <property type="match status" value="1"/>
</dbReference>
<dbReference type="PANTHER" id="PTHR10192:SF5">
    <property type="entry name" value="GEPHYRIN"/>
    <property type="match status" value="1"/>
</dbReference>
<dbReference type="SUPFAM" id="SSF63882">
    <property type="entry name" value="MoeA N-terminal region -like"/>
    <property type="match status" value="1"/>
</dbReference>
<dbReference type="GO" id="GO:0005829">
    <property type="term" value="C:cytosol"/>
    <property type="evidence" value="ECO:0007669"/>
    <property type="project" value="TreeGrafter"/>
</dbReference>
<dbReference type="NCBIfam" id="TIGR00177">
    <property type="entry name" value="molyb_syn"/>
    <property type="match status" value="1"/>
</dbReference>
<evidence type="ECO:0000313" key="14">
    <source>
        <dbReference type="Proteomes" id="UP000276888"/>
    </source>
</evidence>
<dbReference type="PANTHER" id="PTHR10192">
    <property type="entry name" value="MOLYBDOPTERIN BIOSYNTHESIS PROTEIN"/>
    <property type="match status" value="1"/>
</dbReference>
<comment type="catalytic activity">
    <reaction evidence="10">
        <text>adenylyl-molybdopterin + molybdate = Mo-molybdopterin + AMP + H(+)</text>
        <dbReference type="Rhea" id="RHEA:35047"/>
        <dbReference type="ChEBI" id="CHEBI:15378"/>
        <dbReference type="ChEBI" id="CHEBI:36264"/>
        <dbReference type="ChEBI" id="CHEBI:62727"/>
        <dbReference type="ChEBI" id="CHEBI:71302"/>
        <dbReference type="ChEBI" id="CHEBI:456215"/>
        <dbReference type="EC" id="2.10.1.1"/>
    </reaction>
</comment>
<dbReference type="SUPFAM" id="SSF63867">
    <property type="entry name" value="MoeA C-terminal domain-like"/>
    <property type="match status" value="1"/>
</dbReference>
<dbReference type="InterPro" id="IPR036425">
    <property type="entry name" value="MoaB/Mog-like_dom_sf"/>
</dbReference>
<dbReference type="InterPro" id="IPR005111">
    <property type="entry name" value="MoeA_C_domain_IV"/>
</dbReference>
<sequence>MSASHAHPGGHGTHDVARDSALRTVEQHLEVVLSAVRVLPTTRVPLGEAFGRTLAEPVVSRVDIPVFDNSAMDGFAVRSADVAAAASDHPIRLRVVADLPAGTSLDPALAPGEAARIMTGSPVPADADAIVPFEDTAGGLHGTGDIVEVRAAAAAGAHVRRRGADSVAGTEIVSAGTLLGGFQVAAAAAAGVPDIAVHHTPRVAVVSTGSELAEPGGALERGQIPESNSLLLDGLVRGAGADVVLRATVADEVGELRAVLAEAVARGADVLITSGGVSAGAYEVVKDTFGPGGELQFTKVAMQPGKPQGFGVLEGGMLVFGLPGNPVSVAVSFETFVRPALLALQGRAQRQRDLLRLPAAVAWRTPPGRRQYLPAAIDRSDPARWTVRPATAGGSGSHLAGGLAVAEAFAVVPADAPAVAVGDLVDVMLIP</sequence>
<keyword evidence="9 11" id="KW-0501">Molybdenum cofactor biosynthesis</keyword>
<keyword evidence="5 11" id="KW-0500">Molybdenum</keyword>
<proteinExistence type="inferred from homology"/>
<comment type="similarity">
    <text evidence="4 11">Belongs to the MoeA family.</text>
</comment>
<gene>
    <name evidence="13" type="primary">moaE2</name>
    <name evidence="13" type="ORF">CVS47_02543</name>
</gene>
<dbReference type="Proteomes" id="UP000276888">
    <property type="component" value="Chromosome"/>
</dbReference>
<evidence type="ECO:0000259" key="12">
    <source>
        <dbReference type="SMART" id="SM00852"/>
    </source>
</evidence>
<comment type="function">
    <text evidence="2 11">Catalyzes the insertion of molybdate into adenylated molybdopterin with the concomitant release of AMP.</text>
</comment>
<dbReference type="KEGG" id="mlv:CVS47_02543"/>
<dbReference type="Gene3D" id="2.40.340.10">
    <property type="entry name" value="MoeA, C-terminal, domain IV"/>
    <property type="match status" value="1"/>
</dbReference>
<dbReference type="InterPro" id="IPR036135">
    <property type="entry name" value="MoeA_linker/N_sf"/>
</dbReference>
<evidence type="ECO:0000313" key="13">
    <source>
        <dbReference type="EMBL" id="AZS37896.1"/>
    </source>
</evidence>
<dbReference type="OrthoDB" id="9804758at2"/>
<dbReference type="Gene3D" id="3.40.980.10">
    <property type="entry name" value="MoaB/Mog-like domain"/>
    <property type="match status" value="1"/>
</dbReference>
<evidence type="ECO:0000256" key="2">
    <source>
        <dbReference type="ARBA" id="ARBA00002901"/>
    </source>
</evidence>
<dbReference type="CDD" id="cd00887">
    <property type="entry name" value="MoeA"/>
    <property type="match status" value="1"/>
</dbReference>
<dbReference type="EC" id="2.10.1.1" evidence="11"/>
<dbReference type="AlphaFoldDB" id="A0A3Q9J0Y1"/>
<dbReference type="SMART" id="SM00852">
    <property type="entry name" value="MoCF_biosynth"/>
    <property type="match status" value="1"/>
</dbReference>
<evidence type="ECO:0000256" key="1">
    <source>
        <dbReference type="ARBA" id="ARBA00001946"/>
    </source>
</evidence>
<keyword evidence="6 11" id="KW-0808">Transferase</keyword>
<evidence type="ECO:0000256" key="9">
    <source>
        <dbReference type="ARBA" id="ARBA00023150"/>
    </source>
</evidence>
<evidence type="ECO:0000256" key="6">
    <source>
        <dbReference type="ARBA" id="ARBA00022679"/>
    </source>
</evidence>
<evidence type="ECO:0000256" key="4">
    <source>
        <dbReference type="ARBA" id="ARBA00010763"/>
    </source>
</evidence>
<dbReference type="NCBIfam" id="NF045515">
    <property type="entry name" value="Glp_gephyrin"/>
    <property type="match status" value="1"/>
</dbReference>
<comment type="cofactor">
    <cofactor evidence="1 11">
        <name>Mg(2+)</name>
        <dbReference type="ChEBI" id="CHEBI:18420"/>
    </cofactor>
</comment>
<reference evidence="13 14" key="1">
    <citation type="submission" date="2018-08" db="EMBL/GenBank/DDBJ databases">
        <title>Microbacterium lemovicicum sp. nov., a bacterium isolated from a natural uranium-rich soil.</title>
        <authorList>
            <person name="ORTET P."/>
        </authorList>
    </citation>
    <scope>NUCLEOTIDE SEQUENCE [LARGE SCALE GENOMIC DNA]</scope>
    <source>
        <strain evidence="13 14">Viu22</strain>
    </source>
</reference>